<organism evidence="2 3">
    <name type="scientific">Papaver atlanticum</name>
    <dbReference type="NCBI Taxonomy" id="357466"/>
    <lineage>
        <taxon>Eukaryota</taxon>
        <taxon>Viridiplantae</taxon>
        <taxon>Streptophyta</taxon>
        <taxon>Embryophyta</taxon>
        <taxon>Tracheophyta</taxon>
        <taxon>Spermatophyta</taxon>
        <taxon>Magnoliopsida</taxon>
        <taxon>Ranunculales</taxon>
        <taxon>Papaveraceae</taxon>
        <taxon>Papaveroideae</taxon>
        <taxon>Papaver</taxon>
    </lineage>
</organism>
<sequence>MIVSATRKDLMIVNMGPHLPSIHGRDGKNSGKLNNYTISPLTRWDYLSTMFTEAIMVNGLEQLGNIQVPKRTRYIGVIMLELSYITSHLLCLGPFMADIERERELIYDLFEASTGMRM</sequence>
<evidence type="ECO:0000313" key="2">
    <source>
        <dbReference type="EMBL" id="KAI3934240.1"/>
    </source>
</evidence>
<dbReference type="InterPro" id="IPR029014">
    <property type="entry name" value="NiFe-Hase_large"/>
</dbReference>
<comment type="similarity">
    <text evidence="1">Belongs to the complex I 49 kDa subunit family.</text>
</comment>
<dbReference type="PANTHER" id="PTHR11993:SF10">
    <property type="entry name" value="NADH DEHYDROGENASE [UBIQUINONE] IRON-SULFUR PROTEIN 2, MITOCHONDRIAL"/>
    <property type="match status" value="1"/>
</dbReference>
<protein>
    <recommendedName>
        <fullName evidence="4">NADH-plastoquinone oxidoreductase subunit 7</fullName>
    </recommendedName>
</protein>
<dbReference type="SUPFAM" id="SSF56762">
    <property type="entry name" value="HydB/Nqo4-like"/>
    <property type="match status" value="1"/>
</dbReference>
<dbReference type="AlphaFoldDB" id="A0AAD4T2V4"/>
<dbReference type="EMBL" id="JAJJMB010006586">
    <property type="protein sequence ID" value="KAI3934240.1"/>
    <property type="molecule type" value="Genomic_DNA"/>
</dbReference>
<reference evidence="2" key="1">
    <citation type="submission" date="2022-04" db="EMBL/GenBank/DDBJ databases">
        <title>A functionally conserved STORR gene fusion in Papaver species that diverged 16.8 million years ago.</title>
        <authorList>
            <person name="Catania T."/>
        </authorList>
    </citation>
    <scope>NUCLEOTIDE SEQUENCE</scope>
    <source>
        <strain evidence="2">S-188037</strain>
    </source>
</reference>
<dbReference type="PANTHER" id="PTHR11993">
    <property type="entry name" value="NADH-UBIQUINONE OXIDOREDUCTASE 49 KDA SUBUNIT"/>
    <property type="match status" value="1"/>
</dbReference>
<evidence type="ECO:0000256" key="1">
    <source>
        <dbReference type="ARBA" id="ARBA00005769"/>
    </source>
</evidence>
<feature type="non-terminal residue" evidence="2">
    <location>
        <position position="1"/>
    </location>
</feature>
<dbReference type="Proteomes" id="UP001202328">
    <property type="component" value="Unassembled WGS sequence"/>
</dbReference>
<dbReference type="InterPro" id="IPR022885">
    <property type="entry name" value="NDH1_su_D/H"/>
</dbReference>
<dbReference type="GO" id="GO:0016651">
    <property type="term" value="F:oxidoreductase activity, acting on NAD(P)H"/>
    <property type="evidence" value="ECO:0007669"/>
    <property type="project" value="InterPro"/>
</dbReference>
<evidence type="ECO:0008006" key="4">
    <source>
        <dbReference type="Google" id="ProtNLM"/>
    </source>
</evidence>
<dbReference type="GO" id="GO:0009535">
    <property type="term" value="C:chloroplast thylakoid membrane"/>
    <property type="evidence" value="ECO:0007669"/>
    <property type="project" value="TreeGrafter"/>
</dbReference>
<accession>A0AAD4T2V4</accession>
<name>A0AAD4T2V4_9MAGN</name>
<gene>
    <name evidence="2" type="ORF">MKW98_009221</name>
</gene>
<evidence type="ECO:0000313" key="3">
    <source>
        <dbReference type="Proteomes" id="UP001202328"/>
    </source>
</evidence>
<dbReference type="Gene3D" id="1.10.645.10">
    <property type="entry name" value="Cytochrome-c3 Hydrogenase, chain B"/>
    <property type="match status" value="1"/>
</dbReference>
<keyword evidence="3" id="KW-1185">Reference proteome</keyword>
<proteinExistence type="inferred from homology"/>
<comment type="caution">
    <text evidence="2">The sequence shown here is derived from an EMBL/GenBank/DDBJ whole genome shotgun (WGS) entry which is preliminary data.</text>
</comment>